<feature type="binding site" evidence="7">
    <location>
        <position position="360"/>
    </location>
    <ligand>
        <name>phosphoenolpyruvate</name>
        <dbReference type="ChEBI" id="CHEBI:58702"/>
    </ligand>
</feature>
<feature type="binding site" evidence="7">
    <location>
        <position position="43"/>
    </location>
    <ligand>
        <name>3-phosphoshikimate</name>
        <dbReference type="ChEBI" id="CHEBI:145989"/>
    </ligand>
</feature>
<dbReference type="InterPro" id="IPR001986">
    <property type="entry name" value="Enolpyruvate_Tfrase_dom"/>
</dbReference>
<feature type="binding site" evidence="7">
    <location>
        <position position="186"/>
    </location>
    <ligand>
        <name>phosphoenolpyruvate</name>
        <dbReference type="ChEBI" id="CHEBI:58702"/>
    </ligand>
</feature>
<dbReference type="EC" id="2.5.1.19" evidence="7"/>
<protein>
    <recommendedName>
        <fullName evidence="7">3-phosphoshikimate 1-carboxyvinyltransferase</fullName>
        <ecNumber evidence="7">2.5.1.19</ecNumber>
    </recommendedName>
    <alternativeName>
        <fullName evidence="7">5-enolpyruvylshikimate-3-phosphate synthase</fullName>
        <shortName evidence="7">EPSP synthase</shortName>
        <shortName evidence="7">EPSPS</shortName>
    </alternativeName>
</protein>
<sequence length="453" mass="47696">MTAPLLPRAHADGMPDTFDVLVHPASELRGTLSAQPSKNYTTRYLLAAALTDSATNGPVRVIGVATSEDAAAMLRCLADWGAAIELVGDDAVIRGFGAHPKAGVTLNPGNAGAVARFLMGAAGLTSQTTFVTDYPDSLGKRPQGDLLEALTRLGAGVSSDAGKLPITISGPVRGGMVEVSAERSSQYASALMFLAPLLPSGLDLKLTGDIKSRAPLRQTLDTLAAYGIQASASPDLSRIRIAGNQPYRAERVMVPGDYPGSAAILVAAAILPGEVRLSNLREQDLQGEKEAVAVLREMGADIERSGDTLTVRGGQPLNAVIRDGDGFTDAVQALSAAAAFAGGTTTWENVFTLRLKECDRISDTCRELEKLGLSVSETENSLSVSGAASLAGGITVNGHGDHRMIMLLTLLGLRAEKPLRITGAHHIRKSYPQFFRHLEELGAKFEYLKTDTK</sequence>
<dbReference type="PROSITE" id="PS00104">
    <property type="entry name" value="EPSP_SYNTHASE_1"/>
    <property type="match status" value="1"/>
</dbReference>
<comment type="function">
    <text evidence="7">Catalyzes the transfer of the enolpyruvyl moiety of phosphoenolpyruvate (PEP) to the 5-hydroxyl of shikimate-3-phosphate (S3P) to produce enolpyruvyl shikimate-3-phosphate and inorganic phosphate.</text>
</comment>
<dbReference type="Gene3D" id="3.65.10.10">
    <property type="entry name" value="Enolpyruvate transferase domain"/>
    <property type="match status" value="2"/>
</dbReference>
<dbReference type="InterPro" id="IPR013792">
    <property type="entry name" value="RNA3'P_cycl/enolpyr_Trfase_a/b"/>
</dbReference>
<proteinExistence type="inferred from homology"/>
<dbReference type="Pfam" id="PF00275">
    <property type="entry name" value="EPSP_synthase"/>
    <property type="match status" value="1"/>
</dbReference>
<feature type="binding site" evidence="7">
    <location>
        <position position="212"/>
    </location>
    <ligand>
        <name>3-phosphoshikimate</name>
        <dbReference type="ChEBI" id="CHEBI:145989"/>
    </ligand>
</feature>
<dbReference type="Proteomes" id="UP000276417">
    <property type="component" value="Chromosome 1"/>
</dbReference>
<dbReference type="GO" id="GO:0009423">
    <property type="term" value="P:chorismate biosynthetic process"/>
    <property type="evidence" value="ECO:0007669"/>
    <property type="project" value="UniProtKB-UniRule"/>
</dbReference>
<keyword evidence="7" id="KW-0963">Cytoplasm</keyword>
<dbReference type="GO" id="GO:0008652">
    <property type="term" value="P:amino acid biosynthetic process"/>
    <property type="evidence" value="ECO:0007669"/>
    <property type="project" value="UniProtKB-KW"/>
</dbReference>
<evidence type="ECO:0000259" key="8">
    <source>
        <dbReference type="Pfam" id="PF00275"/>
    </source>
</evidence>
<organism evidence="9 10">
    <name type="scientific">Deinococcus psychrotolerans</name>
    <dbReference type="NCBI Taxonomy" id="2489213"/>
    <lineage>
        <taxon>Bacteria</taxon>
        <taxon>Thermotogati</taxon>
        <taxon>Deinococcota</taxon>
        <taxon>Deinococci</taxon>
        <taxon>Deinococcales</taxon>
        <taxon>Deinococcaceae</taxon>
        <taxon>Deinococcus</taxon>
    </lineage>
</organism>
<evidence type="ECO:0000256" key="1">
    <source>
        <dbReference type="ARBA" id="ARBA00004811"/>
    </source>
</evidence>
<accession>A0A3G8YB02</accession>
<comment type="similarity">
    <text evidence="2 7">Belongs to the EPSP synthase family.</text>
</comment>
<dbReference type="PIRSF" id="PIRSF000505">
    <property type="entry name" value="EPSPS"/>
    <property type="match status" value="1"/>
</dbReference>
<dbReference type="HAMAP" id="MF_00210">
    <property type="entry name" value="EPSP_synth"/>
    <property type="match status" value="1"/>
</dbReference>
<keyword evidence="10" id="KW-1185">Reference proteome</keyword>
<evidence type="ECO:0000256" key="3">
    <source>
        <dbReference type="ARBA" id="ARBA00022605"/>
    </source>
</evidence>
<evidence type="ECO:0000256" key="6">
    <source>
        <dbReference type="ARBA" id="ARBA00044633"/>
    </source>
</evidence>
<dbReference type="RefSeq" id="WP_124869416.1">
    <property type="nucleotide sequence ID" value="NZ_CP034183.1"/>
</dbReference>
<dbReference type="InterPro" id="IPR023193">
    <property type="entry name" value="EPSP_synthase_CS"/>
</dbReference>
<feature type="active site" description="Proton acceptor" evidence="7">
    <location>
        <position position="329"/>
    </location>
</feature>
<feature type="binding site" evidence="7">
    <location>
        <position position="38"/>
    </location>
    <ligand>
        <name>3-phosphoshikimate</name>
        <dbReference type="ChEBI" id="CHEBI:145989"/>
    </ligand>
</feature>
<dbReference type="EMBL" id="CP034183">
    <property type="protein sequence ID" value="AZI42569.1"/>
    <property type="molecule type" value="Genomic_DNA"/>
</dbReference>
<feature type="binding site" evidence="7">
    <location>
        <position position="184"/>
    </location>
    <ligand>
        <name>3-phosphoshikimate</name>
        <dbReference type="ChEBI" id="CHEBI:145989"/>
    </ligand>
</feature>
<feature type="binding site" evidence="7">
    <location>
        <position position="186"/>
    </location>
    <ligand>
        <name>3-phosphoshikimate</name>
        <dbReference type="ChEBI" id="CHEBI:145989"/>
    </ligand>
</feature>
<keyword evidence="5 7" id="KW-0057">Aromatic amino acid biosynthesis</keyword>
<comment type="caution">
    <text evidence="7">Lacks conserved residue(s) required for the propagation of feature annotation.</text>
</comment>
<dbReference type="GO" id="GO:0009073">
    <property type="term" value="P:aromatic amino acid family biosynthetic process"/>
    <property type="evidence" value="ECO:0007669"/>
    <property type="project" value="UniProtKB-KW"/>
</dbReference>
<keyword evidence="3 7" id="KW-0028">Amino-acid biosynthesis</keyword>
<feature type="binding site" evidence="7">
    <location>
        <position position="403"/>
    </location>
    <ligand>
        <name>phosphoenolpyruvate</name>
        <dbReference type="ChEBI" id="CHEBI:58702"/>
    </ligand>
</feature>
<dbReference type="UniPathway" id="UPA00053">
    <property type="reaction ID" value="UER00089"/>
</dbReference>
<evidence type="ECO:0000313" key="10">
    <source>
        <dbReference type="Proteomes" id="UP000276417"/>
    </source>
</evidence>
<dbReference type="OrthoDB" id="9809920at2"/>
<feature type="domain" description="Enolpyruvate transferase" evidence="8">
    <location>
        <begin position="23"/>
        <end position="438"/>
    </location>
</feature>
<comment type="subunit">
    <text evidence="7">Monomer.</text>
</comment>
<evidence type="ECO:0000256" key="4">
    <source>
        <dbReference type="ARBA" id="ARBA00022679"/>
    </source>
</evidence>
<feature type="binding site" evidence="7">
    <location>
        <position position="356"/>
    </location>
    <ligand>
        <name>3-phosphoshikimate</name>
        <dbReference type="ChEBI" id="CHEBI:145989"/>
    </ligand>
</feature>
<dbReference type="GO" id="GO:0003866">
    <property type="term" value="F:3-phosphoshikimate 1-carboxyvinyltransferase activity"/>
    <property type="evidence" value="ECO:0007669"/>
    <property type="project" value="UniProtKB-UniRule"/>
</dbReference>
<dbReference type="GO" id="GO:0005737">
    <property type="term" value="C:cytoplasm"/>
    <property type="evidence" value="ECO:0007669"/>
    <property type="project" value="UniProtKB-SubCell"/>
</dbReference>
<dbReference type="PANTHER" id="PTHR21090">
    <property type="entry name" value="AROM/DEHYDROQUINATE SYNTHASE"/>
    <property type="match status" value="1"/>
</dbReference>
<feature type="binding site" evidence="7">
    <location>
        <position position="429"/>
    </location>
    <ligand>
        <name>phosphoenolpyruvate</name>
        <dbReference type="ChEBI" id="CHEBI:58702"/>
    </ligand>
</feature>
<feature type="binding site" evidence="7">
    <location>
        <position position="185"/>
    </location>
    <ligand>
        <name>3-phosphoshikimate</name>
        <dbReference type="ChEBI" id="CHEBI:145989"/>
    </ligand>
</feature>
<evidence type="ECO:0000256" key="2">
    <source>
        <dbReference type="ARBA" id="ARBA00009948"/>
    </source>
</evidence>
<evidence type="ECO:0000313" key="9">
    <source>
        <dbReference type="EMBL" id="AZI42569.1"/>
    </source>
</evidence>
<comment type="catalytic activity">
    <reaction evidence="6">
        <text>3-phosphoshikimate + phosphoenolpyruvate = 5-O-(1-carboxyvinyl)-3-phosphoshikimate + phosphate</text>
        <dbReference type="Rhea" id="RHEA:21256"/>
        <dbReference type="ChEBI" id="CHEBI:43474"/>
        <dbReference type="ChEBI" id="CHEBI:57701"/>
        <dbReference type="ChEBI" id="CHEBI:58702"/>
        <dbReference type="ChEBI" id="CHEBI:145989"/>
        <dbReference type="EC" id="2.5.1.19"/>
    </reaction>
    <physiologicalReaction direction="left-to-right" evidence="6">
        <dbReference type="Rhea" id="RHEA:21257"/>
    </physiologicalReaction>
</comment>
<feature type="binding site" evidence="7">
    <location>
        <position position="112"/>
    </location>
    <ligand>
        <name>phosphoenolpyruvate</name>
        <dbReference type="ChEBI" id="CHEBI:58702"/>
    </ligand>
</feature>
<dbReference type="NCBIfam" id="TIGR01356">
    <property type="entry name" value="aroA"/>
    <property type="match status" value="1"/>
</dbReference>
<keyword evidence="4 7" id="KW-0808">Transferase</keyword>
<dbReference type="PANTHER" id="PTHR21090:SF5">
    <property type="entry name" value="PENTAFUNCTIONAL AROM POLYPEPTIDE"/>
    <property type="match status" value="1"/>
</dbReference>
<dbReference type="SUPFAM" id="SSF55205">
    <property type="entry name" value="EPT/RTPC-like"/>
    <property type="match status" value="1"/>
</dbReference>
<feature type="binding site" evidence="7">
    <location>
        <position position="38"/>
    </location>
    <ligand>
        <name>phosphoenolpyruvate</name>
        <dbReference type="ChEBI" id="CHEBI:58702"/>
    </ligand>
</feature>
<dbReference type="InterPro" id="IPR006264">
    <property type="entry name" value="EPSP_synthase"/>
</dbReference>
<gene>
    <name evidence="7 9" type="primary">aroA</name>
    <name evidence="9" type="ORF">EHF33_07275</name>
</gene>
<feature type="binding site" evidence="7">
    <location>
        <position position="329"/>
    </location>
    <ligand>
        <name>3-phosphoshikimate</name>
        <dbReference type="ChEBI" id="CHEBI:145989"/>
    </ligand>
</feature>
<comment type="pathway">
    <text evidence="1 7">Metabolic intermediate biosynthesis; chorismate biosynthesis; chorismate from D-erythrose 4-phosphate and phosphoenolpyruvate: step 6/7.</text>
</comment>
<dbReference type="InterPro" id="IPR036968">
    <property type="entry name" value="Enolpyruvate_Tfrase_sf"/>
</dbReference>
<reference evidence="9 10" key="1">
    <citation type="submission" date="2018-11" db="EMBL/GenBank/DDBJ databases">
        <title>Deinococcus shelandsis sp. nov., isolated from South Shetland Islands soil of Antarctica.</title>
        <authorList>
            <person name="Tian J."/>
        </authorList>
    </citation>
    <scope>NUCLEOTIDE SEQUENCE [LARGE SCALE GENOMIC DNA]</scope>
    <source>
        <strain evidence="9 10">S14-83T</strain>
    </source>
</reference>
<comment type="subcellular location">
    <subcellularLocation>
        <location evidence="7">Cytoplasm</location>
    </subcellularLocation>
</comment>
<evidence type="ECO:0000256" key="5">
    <source>
        <dbReference type="ARBA" id="ARBA00023141"/>
    </source>
</evidence>
<dbReference type="AlphaFoldDB" id="A0A3G8YB02"/>
<name>A0A3G8YB02_9DEIO</name>
<dbReference type="PROSITE" id="PS00885">
    <property type="entry name" value="EPSP_SYNTHASE_2"/>
    <property type="match status" value="1"/>
</dbReference>
<evidence type="ECO:0000256" key="7">
    <source>
        <dbReference type="HAMAP-Rule" id="MF_00210"/>
    </source>
</evidence>
<dbReference type="KEGG" id="dph:EHF33_07275"/>
<feature type="binding site" evidence="7">
    <location>
        <position position="141"/>
    </location>
    <ligand>
        <name>phosphoenolpyruvate</name>
        <dbReference type="ChEBI" id="CHEBI:58702"/>
    </ligand>
</feature>
<dbReference type="CDD" id="cd01556">
    <property type="entry name" value="EPSP_synthase"/>
    <property type="match status" value="1"/>
</dbReference>